<evidence type="ECO:0000313" key="1">
    <source>
        <dbReference type="EMBL" id="SHK62227.1"/>
    </source>
</evidence>
<evidence type="ECO:0000313" key="2">
    <source>
        <dbReference type="Proteomes" id="UP000183997"/>
    </source>
</evidence>
<dbReference type="Proteomes" id="UP000183997">
    <property type="component" value="Unassembled WGS sequence"/>
</dbReference>
<dbReference type="RefSeq" id="WP_072914885.1">
    <property type="nucleotide sequence ID" value="NZ_FRAR01000018.1"/>
</dbReference>
<dbReference type="AlphaFoldDB" id="A0A1M6TZ42"/>
<protein>
    <submittedName>
        <fullName evidence="1">Uncharacterized protein</fullName>
    </submittedName>
</protein>
<accession>A0A1M6TZ42</accession>
<dbReference type="OrthoDB" id="9831994at2"/>
<gene>
    <name evidence="1" type="ORF">SAMN02745123_02521</name>
</gene>
<proteinExistence type="predicted"/>
<sequence>MDFKEALLERTREARKQIEAYEKSLDVPRRQYRHQFALVMQTKNLINQIFNTVVQYFPNAETELTHSVDEKTGEICPLMWTSSCCILNFASNTTYRFPVPTRFAIKILVANNLLNVNLVSGYSMGHEAIKKDAKSYHTVLKQLQYNGNSYYNGPYNEEEIKSATEREILRLLDTYQEKVKLF</sequence>
<name>A0A1M6TZ42_9FIRM</name>
<keyword evidence="2" id="KW-1185">Reference proteome</keyword>
<reference evidence="2" key="1">
    <citation type="submission" date="2016-11" db="EMBL/GenBank/DDBJ databases">
        <authorList>
            <person name="Varghese N."/>
            <person name="Submissions S."/>
        </authorList>
    </citation>
    <scope>NUCLEOTIDE SEQUENCE [LARGE SCALE GENOMIC DNA]</scope>
    <source>
        <strain evidence="2">DSM 10349</strain>
    </source>
</reference>
<organism evidence="1 2">
    <name type="scientific">Desulforamulus aeronauticus DSM 10349</name>
    <dbReference type="NCBI Taxonomy" id="1121421"/>
    <lineage>
        <taxon>Bacteria</taxon>
        <taxon>Bacillati</taxon>
        <taxon>Bacillota</taxon>
        <taxon>Clostridia</taxon>
        <taxon>Eubacteriales</taxon>
        <taxon>Peptococcaceae</taxon>
        <taxon>Desulforamulus</taxon>
    </lineage>
</organism>
<dbReference type="EMBL" id="FRAR01000018">
    <property type="protein sequence ID" value="SHK62227.1"/>
    <property type="molecule type" value="Genomic_DNA"/>
</dbReference>